<evidence type="ECO:0000313" key="8">
    <source>
        <dbReference type="EMBL" id="KAF0724379.1"/>
    </source>
</evidence>
<evidence type="ECO:0000256" key="3">
    <source>
        <dbReference type="ARBA" id="ARBA00022448"/>
    </source>
</evidence>
<dbReference type="InterPro" id="IPR029705">
    <property type="entry name" value="VPS35L"/>
</dbReference>
<dbReference type="GO" id="GO:0032456">
    <property type="term" value="P:endocytic recycling"/>
    <property type="evidence" value="ECO:0007669"/>
    <property type="project" value="InterPro"/>
</dbReference>
<evidence type="ECO:0000256" key="1">
    <source>
        <dbReference type="ARBA" id="ARBA00004177"/>
    </source>
</evidence>
<keyword evidence="9" id="KW-1185">Reference proteome</keyword>
<feature type="coiled-coil region" evidence="6">
    <location>
        <begin position="873"/>
        <end position="900"/>
    </location>
</feature>
<protein>
    <submittedName>
        <fullName evidence="8">Uncharacterized protein</fullName>
    </submittedName>
</protein>
<feature type="region of interest" description="Disordered" evidence="7">
    <location>
        <begin position="41"/>
        <end position="63"/>
    </location>
</feature>
<evidence type="ECO:0000256" key="5">
    <source>
        <dbReference type="ARBA" id="ARBA00022927"/>
    </source>
</evidence>
<comment type="subcellular location">
    <subcellularLocation>
        <location evidence="1">Endosome</location>
    </subcellularLocation>
</comment>
<dbReference type="AlphaFoldDB" id="A0A6G0WCL2"/>
<evidence type="ECO:0000256" key="6">
    <source>
        <dbReference type="SAM" id="Coils"/>
    </source>
</evidence>
<dbReference type="PANTHER" id="PTHR13673:SF0">
    <property type="entry name" value="VPS35 ENDOSOMAL PROTEIN-SORTING FACTOR-LIKE"/>
    <property type="match status" value="1"/>
</dbReference>
<dbReference type="PANTHER" id="PTHR13673">
    <property type="entry name" value="ESOPHAGEAL CANCER ASSOCIATED PROTEIN"/>
    <property type="match status" value="1"/>
</dbReference>
<comment type="similarity">
    <text evidence="2">Belongs to the VPS35L family.</text>
</comment>
<accession>A0A6G0WCL2</accession>
<dbReference type="EMBL" id="VJMJ01000272">
    <property type="protein sequence ID" value="KAF0724379.1"/>
    <property type="molecule type" value="Genomic_DNA"/>
</dbReference>
<keyword evidence="5" id="KW-0653">Protein transport</keyword>
<evidence type="ECO:0000256" key="4">
    <source>
        <dbReference type="ARBA" id="ARBA00022753"/>
    </source>
</evidence>
<keyword evidence="6" id="KW-0175">Coiled coil</keyword>
<evidence type="ECO:0000256" key="2">
    <source>
        <dbReference type="ARBA" id="ARBA00010704"/>
    </source>
</evidence>
<dbReference type="GO" id="GO:0015031">
    <property type="term" value="P:protein transport"/>
    <property type="evidence" value="ECO:0007669"/>
    <property type="project" value="UniProtKB-KW"/>
</dbReference>
<organism evidence="8 9">
    <name type="scientific">Aphanomyces euteiches</name>
    <dbReference type="NCBI Taxonomy" id="100861"/>
    <lineage>
        <taxon>Eukaryota</taxon>
        <taxon>Sar</taxon>
        <taxon>Stramenopiles</taxon>
        <taxon>Oomycota</taxon>
        <taxon>Saprolegniomycetes</taxon>
        <taxon>Saprolegniales</taxon>
        <taxon>Verrucalvaceae</taxon>
        <taxon>Aphanomyces</taxon>
    </lineage>
</organism>
<keyword evidence="3" id="KW-0813">Transport</keyword>
<reference evidence="8 9" key="1">
    <citation type="submission" date="2019-07" db="EMBL/GenBank/DDBJ databases">
        <title>Genomics analysis of Aphanomyces spp. identifies a new class of oomycete effector associated with host adaptation.</title>
        <authorList>
            <person name="Gaulin E."/>
        </authorList>
    </citation>
    <scope>NUCLEOTIDE SEQUENCE [LARGE SCALE GENOMIC DNA]</scope>
    <source>
        <strain evidence="8 9">ATCC 201684</strain>
    </source>
</reference>
<dbReference type="Proteomes" id="UP000481153">
    <property type="component" value="Unassembled WGS sequence"/>
</dbReference>
<proteinExistence type="inferred from homology"/>
<dbReference type="GO" id="GO:0005768">
    <property type="term" value="C:endosome"/>
    <property type="evidence" value="ECO:0007669"/>
    <property type="project" value="UniProtKB-SubCell"/>
</dbReference>
<gene>
    <name evidence="8" type="ORF">Ae201684_016921</name>
</gene>
<name>A0A6G0WCL2_9STRA</name>
<comment type="caution">
    <text evidence="8">The sequence shown here is derived from an EMBL/GenBank/DDBJ whole genome shotgun (WGS) entry which is preliminary data.</text>
</comment>
<evidence type="ECO:0000256" key="7">
    <source>
        <dbReference type="SAM" id="MobiDB-lite"/>
    </source>
</evidence>
<sequence>MPMSLDVPRKASWHVGAKKMTLSVSNAIRDAKLLPTKTHPLRYDEGRAGENTPVLSPVDQTPPTLTSASVTELRAGELDPLSALMSSFEIEPVKKTYTNDIKQDAKAFDDTRNDYLDEWTAQKHAIFHAFAAEKFQIKVHANEDEGERVRFVDDPNPVMQRARARLELLEKKEEVESTTVEISQGEYINRIKALQNDFLNAWHEDQKVLALRITIKCIKLLGDSSFPKFYPCMFVLVSDVLDCFGTHVFNRIKAKADEQNPLSNNFTSADVSIEAKETCRNWFYKTACIRELLPRIYTEIALLRCYRFLCDGEYPHIVLRLSNMIKGVADPTVALYTRTYLALASSRVLTGRDTAILQSMQDYMYIMHRFSVDKALDFYSQYSITEPELQAIHAPGVEWLMKNISIHATEKDVDSLLYQYKQYADNSMILEQILVAFPGALLAKHAMGLVQLIQQTTRKDVLFRRLSLKLVDAPPPPNEKLVFLNEVWGTITRLVDIQTYLKCAADFVALLVTHYSSREVVILLKDVVRHLNSAETMDAALYQALESIMEIIILEARRQTHYFTTIIPSNEFLTLLGMFQHSTNITLSKRLLHAFVRGKDKGLKLAVEGPHAAIVHILLSICIRVHDSLDYLSSSLETHEASLAISTFVLSLDVAAPGQEEGLLQMYVECRRVFYKLDKVKACLIRRVLWLSLLAEGRRSFVKGCLAYCHITIPSLSDSLERLQLMTLCAKIALASHCIPQMDAFVKAAIVLITELPSPTTMQRALGDDLEESSSFVSPEVYESHVIDAMSDLLSLLVVVPSVSPEDPLYFIHGFRNAIEKFPWRGTRIPILIQLVRFLATWVPDEPLPYTIGHVAANDVLFGGSPILQDSLNEQVSSVIEEITKHLQDLNQDKSQFNIQCDLVLDLVNALAASVELNAFSSTRLVKLMTGVAEHQAILHGKKSYLPRLMYLQDDITLYWRSTKAFLLRSAEYPPSALSPKDAASWHSLSHNLHGLQIA</sequence>
<keyword evidence="4" id="KW-0967">Endosome</keyword>
<evidence type="ECO:0000313" key="9">
    <source>
        <dbReference type="Proteomes" id="UP000481153"/>
    </source>
</evidence>
<dbReference type="VEuPathDB" id="FungiDB:AeMF1_020736"/>